<proteinExistence type="predicted"/>
<reference evidence="1 2" key="1">
    <citation type="journal article" date="2022" name="bioRxiv">
        <title>An ancient truncated duplication of the anti-Mullerian hormone receptor type 2 gene is a potential conserved master sex determinant in the Pangasiidae catfish family.</title>
        <authorList>
            <person name="Wen M."/>
            <person name="Pan Q."/>
            <person name="Jouanno E."/>
            <person name="Montfort J."/>
            <person name="Zahm M."/>
            <person name="Cabau C."/>
            <person name="Klopp C."/>
            <person name="Iampietro C."/>
            <person name="Roques C."/>
            <person name="Bouchez O."/>
            <person name="Castinel A."/>
            <person name="Donnadieu C."/>
            <person name="Parrinello H."/>
            <person name="Poncet C."/>
            <person name="Belmonte E."/>
            <person name="Gautier V."/>
            <person name="Avarre J.-C."/>
            <person name="Dugue R."/>
            <person name="Gustiano R."/>
            <person name="Ha T.T.T."/>
            <person name="Campet M."/>
            <person name="Sriphairoj K."/>
            <person name="Ribolli J."/>
            <person name="de Almeida F.L."/>
            <person name="Desvignes T."/>
            <person name="Postlethwait J.H."/>
            <person name="Bucao C.F."/>
            <person name="Robinson-Rechavi M."/>
            <person name="Bobe J."/>
            <person name="Herpin A."/>
            <person name="Guiguen Y."/>
        </authorList>
    </citation>
    <scope>NUCLEOTIDE SEQUENCE [LARGE SCALE GENOMIC DNA]</scope>
    <source>
        <strain evidence="1">YG-Dec2019</strain>
    </source>
</reference>
<accession>A0ACC5XM52</accession>
<sequence>MEAALTRLKSLSADELREEILKANLKCGPITATTRAVFERKLARALVENESGGSTATPGPTPVEEGEVGYHLGLNPPEEEPLSERSVSPSRHDVQTPNKTAQVTPTFYYGVCPLWEDVLARNGEI</sequence>
<dbReference type="EMBL" id="CM040477">
    <property type="protein sequence ID" value="MCI4392367.1"/>
    <property type="molecule type" value="Genomic_DNA"/>
</dbReference>
<comment type="caution">
    <text evidence="1">The sequence shown here is derived from an EMBL/GenBank/DDBJ whole genome shotgun (WGS) entry which is preliminary data.</text>
</comment>
<name>A0ACC5XM52_PANGG</name>
<protein>
    <submittedName>
        <fullName evidence="1">Uncharacterized protein</fullName>
    </submittedName>
</protein>
<dbReference type="Proteomes" id="UP000829447">
    <property type="component" value="Linkage Group LG24"/>
</dbReference>
<evidence type="ECO:0000313" key="1">
    <source>
        <dbReference type="EMBL" id="MCI4392367.1"/>
    </source>
</evidence>
<organism evidence="1 2">
    <name type="scientific">Pangasianodon gigas</name>
    <name type="common">Mekong giant catfish</name>
    <name type="synonym">Pangasius gigas</name>
    <dbReference type="NCBI Taxonomy" id="30993"/>
    <lineage>
        <taxon>Eukaryota</taxon>
        <taxon>Metazoa</taxon>
        <taxon>Chordata</taxon>
        <taxon>Craniata</taxon>
        <taxon>Vertebrata</taxon>
        <taxon>Euteleostomi</taxon>
        <taxon>Actinopterygii</taxon>
        <taxon>Neopterygii</taxon>
        <taxon>Teleostei</taxon>
        <taxon>Ostariophysi</taxon>
        <taxon>Siluriformes</taxon>
        <taxon>Pangasiidae</taxon>
        <taxon>Pangasianodon</taxon>
    </lineage>
</organism>
<keyword evidence="2" id="KW-1185">Reference proteome</keyword>
<evidence type="ECO:0000313" key="2">
    <source>
        <dbReference type="Proteomes" id="UP000829447"/>
    </source>
</evidence>
<gene>
    <name evidence="1" type="ORF">PGIGA_G00145140</name>
</gene>